<dbReference type="OrthoDB" id="5354021at2"/>
<sequence>MGGDYRIAALWIGGDLSFLEQLCLKSFVDAGHAVTLYSYEPIGNAPGGVDLADARDILPQNDFLRHGRTGSPALHSDLFRYHLLAKCDRTIWADTDAYCVKRFETETGHFFAWESDHGVNGGVLGLPQDSEALGRLLEFTADEYAIPPWFSDAARAELEAKKAAGTPVHAGEMPWGVWGPHALTHFLKETGEIRHALPRVALYPVAYKDRRLLLRPGVDAAEFVTEETFSIHFYNRRTRARLLEVYDGTPRPRSIIGKLLRKHGIDPALAPIRRTGADDPDEDDGDDG</sequence>
<proteinExistence type="predicted"/>
<dbReference type="SUPFAM" id="SSF53448">
    <property type="entry name" value="Nucleotide-diphospho-sugar transferases"/>
    <property type="match status" value="1"/>
</dbReference>
<evidence type="ECO:0000313" key="2">
    <source>
        <dbReference type="Proteomes" id="UP000238338"/>
    </source>
</evidence>
<comment type="caution">
    <text evidence="1">The sequence shown here is derived from an EMBL/GenBank/DDBJ whole genome shotgun (WGS) entry which is preliminary data.</text>
</comment>
<name>A0A2S8SDI6_9RHOB</name>
<keyword evidence="2" id="KW-1185">Reference proteome</keyword>
<evidence type="ECO:0000313" key="1">
    <source>
        <dbReference type="EMBL" id="PQV58884.1"/>
    </source>
</evidence>
<dbReference type="RefSeq" id="WP_105513117.1">
    <property type="nucleotide sequence ID" value="NZ_PVEP01000001.1"/>
</dbReference>
<gene>
    <name evidence="1" type="ORF">LX70_00702</name>
</gene>
<dbReference type="InterPro" id="IPR029044">
    <property type="entry name" value="Nucleotide-diphossugar_trans"/>
</dbReference>
<reference evidence="1 2" key="1">
    <citation type="submission" date="2018-02" db="EMBL/GenBank/DDBJ databases">
        <title>Genomic Encyclopedia of Archaeal and Bacterial Type Strains, Phase II (KMG-II): from individual species to whole genera.</title>
        <authorList>
            <person name="Goeker M."/>
        </authorList>
    </citation>
    <scope>NUCLEOTIDE SEQUENCE [LARGE SCALE GENOMIC DNA]</scope>
    <source>
        <strain evidence="1 2">DSM 18921</strain>
    </source>
</reference>
<dbReference type="Proteomes" id="UP000238338">
    <property type="component" value="Unassembled WGS sequence"/>
</dbReference>
<accession>A0A2S8SDI6</accession>
<evidence type="ECO:0008006" key="3">
    <source>
        <dbReference type="Google" id="ProtNLM"/>
    </source>
</evidence>
<dbReference type="EMBL" id="PVEP01000001">
    <property type="protein sequence ID" value="PQV58884.1"/>
    <property type="molecule type" value="Genomic_DNA"/>
</dbReference>
<organism evidence="1 2">
    <name type="scientific">Albidovulum denitrificans</name>
    <dbReference type="NCBI Taxonomy" id="404881"/>
    <lineage>
        <taxon>Bacteria</taxon>
        <taxon>Pseudomonadati</taxon>
        <taxon>Pseudomonadota</taxon>
        <taxon>Alphaproteobacteria</taxon>
        <taxon>Rhodobacterales</taxon>
        <taxon>Paracoccaceae</taxon>
        <taxon>Albidovulum</taxon>
    </lineage>
</organism>
<protein>
    <recommendedName>
        <fullName evidence="3">Alpha 1,4-glycosyltransferase</fullName>
    </recommendedName>
</protein>
<dbReference type="AlphaFoldDB" id="A0A2S8SDI6"/>